<dbReference type="AntiFam" id="ANF00011">
    <property type="entry name" value="tRNA translation"/>
</dbReference>
<protein>
    <submittedName>
        <fullName evidence="1">Uncharacterized protein</fullName>
    </submittedName>
</protein>
<comment type="caution">
    <text evidence="1">The sequence shown here is derived from an EMBL/GenBank/DDBJ whole genome shotgun (WGS) entry which is preliminary data.</text>
</comment>
<reference evidence="1 2" key="1">
    <citation type="submission" date="2024-01" db="EMBL/GenBank/DDBJ databases">
        <title>The complete chloroplast genome sequence of Lithospermum erythrorhizon: insights into the phylogenetic relationship among Boraginaceae species and the maternal lineages of purple gromwells.</title>
        <authorList>
            <person name="Okada T."/>
            <person name="Watanabe K."/>
        </authorList>
    </citation>
    <scope>NUCLEOTIDE SEQUENCE [LARGE SCALE GENOMIC DNA]</scope>
</reference>
<keyword evidence="2" id="KW-1185">Reference proteome</keyword>
<name>A0AAV3RU88_LITER</name>
<proteinExistence type="predicted"/>
<dbReference type="AlphaFoldDB" id="A0AAV3RU88"/>
<evidence type="ECO:0000313" key="2">
    <source>
        <dbReference type="Proteomes" id="UP001454036"/>
    </source>
</evidence>
<gene>
    <name evidence="1" type="ORF">LIER_32586</name>
</gene>
<accession>A0AAV3RU88</accession>
<organism evidence="1 2">
    <name type="scientific">Lithospermum erythrorhizon</name>
    <name type="common">Purple gromwell</name>
    <name type="synonym">Lithospermum officinale var. erythrorhizon</name>
    <dbReference type="NCBI Taxonomy" id="34254"/>
    <lineage>
        <taxon>Eukaryota</taxon>
        <taxon>Viridiplantae</taxon>
        <taxon>Streptophyta</taxon>
        <taxon>Embryophyta</taxon>
        <taxon>Tracheophyta</taxon>
        <taxon>Spermatophyta</taxon>
        <taxon>Magnoliopsida</taxon>
        <taxon>eudicotyledons</taxon>
        <taxon>Gunneridae</taxon>
        <taxon>Pentapetalae</taxon>
        <taxon>asterids</taxon>
        <taxon>lamiids</taxon>
        <taxon>Boraginales</taxon>
        <taxon>Boraginaceae</taxon>
        <taxon>Boraginoideae</taxon>
        <taxon>Lithospermeae</taxon>
        <taxon>Lithospermum</taxon>
    </lineage>
</organism>
<sequence>MDSIGANPVASTSLLACGFGIGIYPAYSCPETSAIRHAVPLPWKDDYQIVRHGRSCACPFAEVPVLSFRQATINEPSLSLSPIANLAGVSRIARSGRCSTSSEVERQRKGSEGSTLPWDCSRELRLRLKVRCFGSLGWMEDLPEAVSRRQGDGAEAEQWNSSVALFFFLLRTDVSRTRNNFSSRARESSFLGYGLVLDQTLTKKFIFFFLRLIGLEPYTRDCLLLAPISKGAYALHSLPLNDEAGSGRRDLNPQPQPWQGYALPLSYFRQLR</sequence>
<dbReference type="Proteomes" id="UP001454036">
    <property type="component" value="Unassembled WGS sequence"/>
</dbReference>
<dbReference type="EMBL" id="BAABME010012589">
    <property type="protein sequence ID" value="GAA0185298.1"/>
    <property type="molecule type" value="Genomic_DNA"/>
</dbReference>
<evidence type="ECO:0000313" key="1">
    <source>
        <dbReference type="EMBL" id="GAA0185298.1"/>
    </source>
</evidence>